<evidence type="ECO:0000313" key="3">
    <source>
        <dbReference type="EMBL" id="SHH37476.1"/>
    </source>
</evidence>
<dbReference type="OrthoDB" id="882993at2"/>
<dbReference type="EMBL" id="QOVN01000004">
    <property type="protein sequence ID" value="RXG28973.1"/>
    <property type="molecule type" value="Genomic_DNA"/>
</dbReference>
<dbReference type="RefSeq" id="WP_128755721.1">
    <property type="nucleotide sequence ID" value="NZ_FQXT01000001.1"/>
</dbReference>
<feature type="chain" id="PRO_5012319155" description="Lipoprotein" evidence="1">
    <location>
        <begin position="20"/>
        <end position="146"/>
    </location>
</feature>
<evidence type="ECO:0000313" key="4">
    <source>
        <dbReference type="Proteomes" id="UP000184240"/>
    </source>
</evidence>
<evidence type="ECO:0000256" key="1">
    <source>
        <dbReference type="SAM" id="SignalP"/>
    </source>
</evidence>
<dbReference type="STRING" id="573501.SAMN04487999_0041"/>
<sequence>MMFRLLFFSFMLLSLSSCTDDNNTATTNLVQETATVRLNLVKMSGQIRNSETTGAEMAWQEYYILGPEMHFTKVRERDGQTLKSEGTFDIVMINSDKYLQFTHDSDGELVGNCTGDSVELLMYTTSDSVQSTWQSCDGPGLYYTFE</sequence>
<evidence type="ECO:0000313" key="5">
    <source>
        <dbReference type="Proteomes" id="UP000290037"/>
    </source>
</evidence>
<reference evidence="2 5" key="3">
    <citation type="submission" date="2018-07" db="EMBL/GenBank/DDBJ databases">
        <title>Leeuwenhoekiella genomics.</title>
        <authorList>
            <person name="Tahon G."/>
            <person name="Willems A."/>
        </authorList>
    </citation>
    <scope>NUCLEOTIDE SEQUENCE [LARGE SCALE GENOMIC DNA]</scope>
    <source>
        <strain evidence="2 5">LMG 24856</strain>
    </source>
</reference>
<dbReference type="PROSITE" id="PS51257">
    <property type="entry name" value="PROKAR_LIPOPROTEIN"/>
    <property type="match status" value="1"/>
</dbReference>
<evidence type="ECO:0000313" key="2">
    <source>
        <dbReference type="EMBL" id="RXG28973.1"/>
    </source>
</evidence>
<keyword evidence="5" id="KW-1185">Reference proteome</keyword>
<dbReference type="EMBL" id="FQXT01000001">
    <property type="protein sequence ID" value="SHH37476.1"/>
    <property type="molecule type" value="Genomic_DNA"/>
</dbReference>
<feature type="signal peptide" evidence="1">
    <location>
        <begin position="1"/>
        <end position="19"/>
    </location>
</feature>
<dbReference type="AlphaFoldDB" id="A0A1M5SG23"/>
<protein>
    <recommendedName>
        <fullName evidence="6">Lipoprotein</fullName>
    </recommendedName>
</protein>
<reference evidence="3" key="1">
    <citation type="submission" date="2016-11" db="EMBL/GenBank/DDBJ databases">
        <authorList>
            <person name="Jaros S."/>
            <person name="Januszkiewicz K."/>
            <person name="Wedrychowicz H."/>
        </authorList>
    </citation>
    <scope>NUCLEOTIDE SEQUENCE [LARGE SCALE GENOMIC DNA]</scope>
    <source>
        <strain evidence="3">DSM 19859</strain>
    </source>
</reference>
<dbReference type="Proteomes" id="UP000184240">
    <property type="component" value="Unassembled WGS sequence"/>
</dbReference>
<reference evidence="4" key="2">
    <citation type="submission" date="2016-11" db="EMBL/GenBank/DDBJ databases">
        <authorList>
            <person name="Varghese N."/>
            <person name="Submissions S."/>
        </authorList>
    </citation>
    <scope>NUCLEOTIDE SEQUENCE [LARGE SCALE GENOMIC DNA]</scope>
    <source>
        <strain evidence="4">DSM 19859</strain>
    </source>
</reference>
<keyword evidence="1" id="KW-0732">Signal</keyword>
<organism evidence="3 4">
    <name type="scientific">Leeuwenhoekiella palythoae</name>
    <dbReference type="NCBI Taxonomy" id="573501"/>
    <lineage>
        <taxon>Bacteria</taxon>
        <taxon>Pseudomonadati</taxon>
        <taxon>Bacteroidota</taxon>
        <taxon>Flavobacteriia</taxon>
        <taxon>Flavobacteriales</taxon>
        <taxon>Flavobacteriaceae</taxon>
        <taxon>Leeuwenhoekiella</taxon>
    </lineage>
</organism>
<name>A0A1M5SG23_9FLAO</name>
<proteinExistence type="predicted"/>
<gene>
    <name evidence="2" type="ORF">DSM01_2435</name>
    <name evidence="3" type="ORF">SAMN04487999_0041</name>
</gene>
<accession>A0A1M5SG23</accession>
<dbReference type="Proteomes" id="UP000290037">
    <property type="component" value="Unassembled WGS sequence"/>
</dbReference>
<evidence type="ECO:0008006" key="6">
    <source>
        <dbReference type="Google" id="ProtNLM"/>
    </source>
</evidence>